<keyword evidence="2" id="KW-0732">Signal</keyword>
<feature type="region of interest" description="Disordered" evidence="1">
    <location>
        <begin position="67"/>
        <end position="97"/>
    </location>
</feature>
<feature type="compositionally biased region" description="Low complexity" evidence="1">
    <location>
        <begin position="80"/>
        <end position="97"/>
    </location>
</feature>
<accession>A0AAV0JPX6</accession>
<reference evidence="3" key="1">
    <citation type="submission" date="2022-08" db="EMBL/GenBank/DDBJ databases">
        <authorList>
            <person name="Gutierrez-Valencia J."/>
        </authorList>
    </citation>
    <scope>NUCLEOTIDE SEQUENCE</scope>
</reference>
<sequence>MFRILVALLLLGISVTGQKINPRDPDPIHHGSPAPANPPHVSNWELVMRGLDIAFEPFMFVNRLVPSGPNPLHNKKHPKSSPAPAPAASKPSHMSNW</sequence>
<gene>
    <name evidence="3" type="ORF">LITE_LOCUS15363</name>
</gene>
<dbReference type="EMBL" id="CAMGYJ010000005">
    <property type="protein sequence ID" value="CAI0411995.1"/>
    <property type="molecule type" value="Genomic_DNA"/>
</dbReference>
<keyword evidence="4" id="KW-1185">Reference proteome</keyword>
<evidence type="ECO:0000256" key="2">
    <source>
        <dbReference type="SAM" id="SignalP"/>
    </source>
</evidence>
<proteinExistence type="predicted"/>
<organism evidence="3 4">
    <name type="scientific">Linum tenue</name>
    <dbReference type="NCBI Taxonomy" id="586396"/>
    <lineage>
        <taxon>Eukaryota</taxon>
        <taxon>Viridiplantae</taxon>
        <taxon>Streptophyta</taxon>
        <taxon>Embryophyta</taxon>
        <taxon>Tracheophyta</taxon>
        <taxon>Spermatophyta</taxon>
        <taxon>Magnoliopsida</taxon>
        <taxon>eudicotyledons</taxon>
        <taxon>Gunneridae</taxon>
        <taxon>Pentapetalae</taxon>
        <taxon>rosids</taxon>
        <taxon>fabids</taxon>
        <taxon>Malpighiales</taxon>
        <taxon>Linaceae</taxon>
        <taxon>Linum</taxon>
    </lineage>
</organism>
<feature type="signal peptide" evidence="2">
    <location>
        <begin position="1"/>
        <end position="17"/>
    </location>
</feature>
<protein>
    <submittedName>
        <fullName evidence="3">Uncharacterized protein</fullName>
    </submittedName>
</protein>
<evidence type="ECO:0000313" key="4">
    <source>
        <dbReference type="Proteomes" id="UP001154282"/>
    </source>
</evidence>
<feature type="chain" id="PRO_5043471472" evidence="2">
    <location>
        <begin position="18"/>
        <end position="97"/>
    </location>
</feature>
<evidence type="ECO:0000313" key="3">
    <source>
        <dbReference type="EMBL" id="CAI0411995.1"/>
    </source>
</evidence>
<name>A0AAV0JPX6_9ROSI</name>
<dbReference type="AlphaFoldDB" id="A0AAV0JPX6"/>
<comment type="caution">
    <text evidence="3">The sequence shown here is derived from an EMBL/GenBank/DDBJ whole genome shotgun (WGS) entry which is preliminary data.</text>
</comment>
<dbReference type="Proteomes" id="UP001154282">
    <property type="component" value="Unassembled WGS sequence"/>
</dbReference>
<feature type="non-terminal residue" evidence="3">
    <location>
        <position position="97"/>
    </location>
</feature>
<evidence type="ECO:0000256" key="1">
    <source>
        <dbReference type="SAM" id="MobiDB-lite"/>
    </source>
</evidence>